<feature type="compositionally biased region" description="Polar residues" evidence="4">
    <location>
        <begin position="378"/>
        <end position="390"/>
    </location>
</feature>
<proteinExistence type="predicted"/>
<evidence type="ECO:0000313" key="6">
    <source>
        <dbReference type="EMBL" id="GEU61860.1"/>
    </source>
</evidence>
<dbReference type="InterPro" id="IPR012337">
    <property type="entry name" value="RNaseH-like_sf"/>
</dbReference>
<feature type="coiled-coil region" evidence="3">
    <location>
        <begin position="155"/>
        <end position="182"/>
    </location>
</feature>
<dbReference type="PANTHER" id="PTHR42648">
    <property type="entry name" value="TRANSPOSASE, PUTATIVE-RELATED"/>
    <property type="match status" value="1"/>
</dbReference>
<dbReference type="InterPro" id="IPR021109">
    <property type="entry name" value="Peptidase_aspartic_dom_sf"/>
</dbReference>
<feature type="compositionally biased region" description="Basic and acidic residues" evidence="4">
    <location>
        <begin position="2431"/>
        <end position="2441"/>
    </location>
</feature>
<dbReference type="Pfam" id="PF00665">
    <property type="entry name" value="rve"/>
    <property type="match status" value="1"/>
</dbReference>
<dbReference type="InterPro" id="IPR057670">
    <property type="entry name" value="SH3_retrovirus"/>
</dbReference>
<dbReference type="Pfam" id="PF25597">
    <property type="entry name" value="SH3_retrovirus"/>
    <property type="match status" value="2"/>
</dbReference>
<sequence length="2709" mass="310147">IPDGEETLALERESRSKLNKDSVHPYDYNKFNSLYEIFKPPTQEYETQLAHANEIRRKMWRKSFVKSKPNIYKNIGFLPVSKSISKSRQAYNVMTNNINHFKQICDDAWTKHSKDLFHAPTALDMEILIQTCLMPLAIKTQGDSLKFVHELKQEMHVDLKYVESLEKEIDELESEKAKFSYIYDVILHDCVSKDVMCSYLQSLSDLDALTELQCMYLHKVKECDCLAQRLSKQTDSVSKKGKGKSVDTKFDRPSVVRQPNAQRIPKPSVLGVNHKPNFSRPQLKRNQSRDKVLQNNSRVKVKKTRVEVHPRVSSVSHKMKSVTACNDGLKSKTLNVTAVCASCNKCLIDSNHFACVTKLLNDVHARTKKPTVVPISTRKPNSQANKSIRTPNKKKVASKSTNQKPQSYFRVMYENTNKAWKWWIERQSPSGYKWVPKAKKQWVPKAKCNGGTEFLNKTLNAFFKEEGIEHQTSTARTPEQNDVVKRRNRNLVEAARTMLSASQLPLFFWAEAIATACYTQNRSITIPTHAKTPYHIINERKPSIKHLHILGCICYITRDGENLDKMKEKGDQCILVGYSTQSKGYRVYNKRTRMIVESIHIRFNEIKEVYETSVANNTSCLVPQRQKASDYDNPDPIPSTSAPSTHINVHAEEKNNDLAEKGEQVQGDEFTNPFCAPVQEQAESSSHNIDADHARCIDSRKSTYGGIQFLGDKLVSWMSKKQNCTAMSSTEAEYVALSASCAQVIWMRTQLQDYGFNFKSYVLTKYQLVDIFTKALPEDKFKYLVRRIGMRCLTPAELEETCKNVSQDIRDQLNDEAEAVQIILTGIDNDIYSTVDACPNACEIWKAIERLKRGESINVQDLETNLFWEFGKFMSQDGELLESYYSRFYKMINELIRNQCSVTNHQMNVQFLLQLQPEWQRSQLAATRNRGKAIVNSPTPIYDQEPSMVAEDDEMSKEKEIDKLMALISLSFKKIYKPTNNNLRTLSNTSQANQDNSPRINRGTENVARERQKPKRAKDAAYHREKMLLCKQEEAGIQLNVKQADWKDDTDDESDDQELEEHYMYMAKLQEVIPDAADNSGPIFDTEPVQQVQPNDNYNVFAIESKHPEQSKSIHDTYPIEHDEHNVIIDSLDMSYDREQIDQNDDDNDLANEREQYFEIQDLKAQLQDKGIAISELKKLIEKLKGNSMDTKFEKSSVVRQPNAFKSQRESILGKPTVFSDSLEKKDFSKSKSVTKINVSNDFSKPVTAQILPPNKKSILNNTNVLAPGMYKLHTNPTQTRTSQLPHDSRKPNKRVSFSTRVIPTTSVSRPQLKSNPLEDRVKLNHSQRKKQDVEDHRRNVKFSKNKTFVTACNDSLNAKTLNVNFVCATCDKCVLNEKHDMCVLKSCNGVNSRIKFPIVVCISTRELKRTVTQSVAKPLRKTVNSESNQKPRNTLRKLYERVSKTCSCWYLKFTPSGYNWKPKSKIGNVNSNVSMHLGNASRTANVLDPQTFRCSNVSNTPLYSNSFTARRDNPIHHLVQGAVTIKRVYYVEGLNHNLFSVGQLCDVDLEVAFRKSTCYIRDLKGNDLLTGSCGTDMYSITLQDTNYPNPICLMAKATSSQAWLWHRRLSYLNFDTINLLSKNDIVVGLPKLKFVKDHLCSSCGLGKAKRKSFQTNITPSSKRRLQLLQMDLCGPMRVASINGKRYVLVIVDDYSRYTWTHFLRSKDETPKVLIGFLRLVQRGLHAQVRITRTDKGTEFLNQTLHVYFAAEGILHQTLVARTPEQNGVVKRRNRTLVEAALTMLSAAKVHLFFWTEAIATSCFTQNRSLVIPRHEQTPYHIINDRKPSVKFFNNFGSLCYIVRDGENLDKMKEKGDACIFVGYSTQSRAYRMFNKRTKVIVETIHVNFDELPHMASDHVSSDPVPECQRMALEHDSLSPGPQCQENIPHEDKTVTTSTELDFLFSLMFNELLNGSFQVVSKSSAVTATDVPHQLQQQQQTTPLNNHTTPESTYDEFINIFCTPVQDRGETSSRHVDSSNMHTFYQRYPSEHRWTKDHPLEQVIGNPSQSVRTRRQLESDGKMYVWELVDRPLCTNVINIKWIWKNKHDEENIVIQNKSRLVAKGYAKKEGVDFEESFAQVARLEAVRLFIAYDAHKSFTVYQMNIKTAFLYGPLKEEVYVNQPDGFVDPYHPDKVYRLKKALYGLKQAPRAWYDELSNFLTKIELTLEQSQQGVSNDVLVAVSSSLRLLKPKVHKLSLEPIRDQIINLNRTQTMYNTCCSSYNNIWNQRVLRVILDILPEHPSDTKVFTVKMEILLKPTSNKLLVGRTSSLRDLILRFKQGDDKPIKSAWIHFRGLNQAGSLSQDTEMASEAMQPTFKGRLKRACSQISYLKTPAQKVGLENPYLMCDYYEGSHEDDECKQNNSAEQELALKTHLSQLHHNQHLLTTLGETKKERHEDAKPSIIQEPAPRPSIFYQPSNSSNLPFSSRLKKQKKDDEDERLFSIFKQIHINLSFLKAMIHMPKGAKVLKDLFSHKEKLEKAASLVKLSEECFAIIPRSLPQKEEDPGSFTLLCLTEPLAVKNALADLGASINLMPHSLFRQLRISKLKPTKMSIQLADRSIKYPIEVCENLLVKVSKFIFPVDFVVLEMDEDELVPIILGRPFLATARAVIDVHEGKLSLRVRSKTVTFTIGKSMKSNHSCEDYLYCADHTAKIIQEQWVDIVSHDGK</sequence>
<feature type="coiled-coil region" evidence="3">
    <location>
        <begin position="1150"/>
        <end position="1180"/>
    </location>
</feature>
<feature type="region of interest" description="Disordered" evidence="4">
    <location>
        <begin position="625"/>
        <end position="647"/>
    </location>
</feature>
<accession>A0A6L2LL38</accession>
<comment type="caution">
    <text evidence="6">The sequence shown here is derived from an EMBL/GenBank/DDBJ whole genome shotgun (WGS) entry which is preliminary data.</text>
</comment>
<dbReference type="InterPro" id="IPR001584">
    <property type="entry name" value="Integrase_cat-core"/>
</dbReference>
<evidence type="ECO:0000256" key="1">
    <source>
        <dbReference type="ARBA" id="ARBA00022723"/>
    </source>
</evidence>
<dbReference type="SUPFAM" id="SSF53098">
    <property type="entry name" value="Ribonuclease H-like"/>
    <property type="match status" value="2"/>
</dbReference>
<gene>
    <name evidence="6" type="ORF">Tci_033838</name>
</gene>
<dbReference type="GO" id="GO:0015074">
    <property type="term" value="P:DNA integration"/>
    <property type="evidence" value="ECO:0007669"/>
    <property type="project" value="InterPro"/>
</dbReference>
<evidence type="ECO:0000256" key="2">
    <source>
        <dbReference type="ARBA" id="ARBA00022801"/>
    </source>
</evidence>
<dbReference type="Pfam" id="PF07727">
    <property type="entry name" value="RVT_2"/>
    <property type="match status" value="1"/>
</dbReference>
<dbReference type="GO" id="GO:0016787">
    <property type="term" value="F:hydrolase activity"/>
    <property type="evidence" value="ECO:0007669"/>
    <property type="project" value="UniProtKB-KW"/>
</dbReference>
<dbReference type="Gene3D" id="2.40.70.10">
    <property type="entry name" value="Acid Proteases"/>
    <property type="match status" value="1"/>
</dbReference>
<protein>
    <recommendedName>
        <fullName evidence="5">Integrase catalytic domain-containing protein</fullName>
    </recommendedName>
</protein>
<feature type="compositionally biased region" description="Polar residues" evidence="4">
    <location>
        <begin position="638"/>
        <end position="647"/>
    </location>
</feature>
<feature type="region of interest" description="Disordered" evidence="4">
    <location>
        <begin position="1274"/>
        <end position="1300"/>
    </location>
</feature>
<feature type="region of interest" description="Disordered" evidence="4">
    <location>
        <begin position="374"/>
        <end position="402"/>
    </location>
</feature>
<dbReference type="CDD" id="cd00303">
    <property type="entry name" value="retropepsin_like"/>
    <property type="match status" value="1"/>
</dbReference>
<dbReference type="GO" id="GO:0003676">
    <property type="term" value="F:nucleic acid binding"/>
    <property type="evidence" value="ECO:0007669"/>
    <property type="project" value="InterPro"/>
</dbReference>
<dbReference type="Gene3D" id="3.30.420.10">
    <property type="entry name" value="Ribonuclease H-like superfamily/Ribonuclease H"/>
    <property type="match status" value="2"/>
</dbReference>
<dbReference type="InterPro" id="IPR036397">
    <property type="entry name" value="RNaseH_sf"/>
</dbReference>
<dbReference type="GO" id="GO:0046872">
    <property type="term" value="F:metal ion binding"/>
    <property type="evidence" value="ECO:0007669"/>
    <property type="project" value="UniProtKB-KW"/>
</dbReference>
<keyword evidence="1" id="KW-0479">Metal-binding</keyword>
<dbReference type="InterPro" id="IPR013103">
    <property type="entry name" value="RVT_2"/>
</dbReference>
<evidence type="ECO:0000256" key="3">
    <source>
        <dbReference type="SAM" id="Coils"/>
    </source>
</evidence>
<feature type="region of interest" description="Disordered" evidence="4">
    <location>
        <begin position="236"/>
        <end position="290"/>
    </location>
</feature>
<name>A0A6L2LL38_TANCI</name>
<dbReference type="EMBL" id="BKCJ010004573">
    <property type="protein sequence ID" value="GEU61860.1"/>
    <property type="molecule type" value="Genomic_DNA"/>
</dbReference>
<keyword evidence="3" id="KW-0175">Coiled coil</keyword>
<evidence type="ECO:0000256" key="4">
    <source>
        <dbReference type="SAM" id="MobiDB-lite"/>
    </source>
</evidence>
<feature type="compositionally biased region" description="Basic and acidic residues" evidence="4">
    <location>
        <begin position="1007"/>
        <end position="1021"/>
    </location>
</feature>
<evidence type="ECO:0000259" key="5">
    <source>
        <dbReference type="PROSITE" id="PS50994"/>
    </source>
</evidence>
<feature type="non-terminal residue" evidence="6">
    <location>
        <position position="1"/>
    </location>
</feature>
<organism evidence="6">
    <name type="scientific">Tanacetum cinerariifolium</name>
    <name type="common">Dalmatian daisy</name>
    <name type="synonym">Chrysanthemum cinerariifolium</name>
    <dbReference type="NCBI Taxonomy" id="118510"/>
    <lineage>
        <taxon>Eukaryota</taxon>
        <taxon>Viridiplantae</taxon>
        <taxon>Streptophyta</taxon>
        <taxon>Embryophyta</taxon>
        <taxon>Tracheophyta</taxon>
        <taxon>Spermatophyta</taxon>
        <taxon>Magnoliopsida</taxon>
        <taxon>eudicotyledons</taxon>
        <taxon>Gunneridae</taxon>
        <taxon>Pentapetalae</taxon>
        <taxon>asterids</taxon>
        <taxon>campanulids</taxon>
        <taxon>Asterales</taxon>
        <taxon>Asteraceae</taxon>
        <taxon>Asteroideae</taxon>
        <taxon>Anthemideae</taxon>
        <taxon>Anthemidinae</taxon>
        <taxon>Tanacetum</taxon>
    </lineage>
</organism>
<dbReference type="InterPro" id="IPR025724">
    <property type="entry name" value="GAG-pre-integrase_dom"/>
</dbReference>
<feature type="compositionally biased region" description="Basic and acidic residues" evidence="4">
    <location>
        <begin position="244"/>
        <end position="254"/>
    </location>
</feature>
<dbReference type="CDD" id="cd09272">
    <property type="entry name" value="RNase_HI_RT_Ty1"/>
    <property type="match status" value="1"/>
</dbReference>
<dbReference type="Pfam" id="PF13976">
    <property type="entry name" value="gag_pre-integrs"/>
    <property type="match status" value="1"/>
</dbReference>
<keyword evidence="2" id="KW-0378">Hydrolase</keyword>
<dbReference type="InterPro" id="IPR039537">
    <property type="entry name" value="Retrotran_Ty1/copia-like"/>
</dbReference>
<feature type="domain" description="Integrase catalytic" evidence="5">
    <location>
        <begin position="449"/>
        <end position="541"/>
    </location>
</feature>
<feature type="domain" description="Integrase catalytic" evidence="5">
    <location>
        <begin position="1656"/>
        <end position="1827"/>
    </location>
</feature>
<feature type="compositionally biased region" description="Polar residues" evidence="4">
    <location>
        <begin position="1275"/>
        <end position="1286"/>
    </location>
</feature>
<feature type="region of interest" description="Disordered" evidence="4">
    <location>
        <begin position="2430"/>
        <end position="2471"/>
    </location>
</feature>
<dbReference type="Pfam" id="PF14223">
    <property type="entry name" value="Retrotran_gag_2"/>
    <property type="match status" value="1"/>
</dbReference>
<reference evidence="6" key="1">
    <citation type="journal article" date="2019" name="Sci. Rep.">
        <title>Draft genome of Tanacetum cinerariifolium, the natural source of mosquito coil.</title>
        <authorList>
            <person name="Yamashiro T."/>
            <person name="Shiraishi A."/>
            <person name="Satake H."/>
            <person name="Nakayama K."/>
        </authorList>
    </citation>
    <scope>NUCLEOTIDE SEQUENCE</scope>
</reference>
<feature type="compositionally biased region" description="Polar residues" evidence="4">
    <location>
        <begin position="2456"/>
        <end position="2466"/>
    </location>
</feature>
<dbReference type="PROSITE" id="PS50994">
    <property type="entry name" value="INTEGRASE"/>
    <property type="match status" value="2"/>
</dbReference>
<dbReference type="PANTHER" id="PTHR42648:SF18">
    <property type="entry name" value="RETROTRANSPOSON, UNCLASSIFIED-LIKE PROTEIN"/>
    <property type="match status" value="1"/>
</dbReference>
<feature type="region of interest" description="Disordered" evidence="4">
    <location>
        <begin position="983"/>
        <end position="1021"/>
    </location>
</feature>